<keyword evidence="4 8" id="KW-0812">Transmembrane</keyword>
<proteinExistence type="inferred from homology"/>
<dbReference type="VEuPathDB" id="TriTrypDB:LtaPh_9914601"/>
<evidence type="ECO:0000256" key="2">
    <source>
        <dbReference type="ARBA" id="ARBA00007015"/>
    </source>
</evidence>
<feature type="compositionally biased region" description="Basic residues" evidence="7">
    <location>
        <begin position="678"/>
        <end position="687"/>
    </location>
</feature>
<dbReference type="InterPro" id="IPR004324">
    <property type="entry name" value="FBT"/>
</dbReference>
<evidence type="ECO:0000313" key="9">
    <source>
        <dbReference type="EMBL" id="GET93962.1"/>
    </source>
</evidence>
<feature type="compositionally biased region" description="Basic residues" evidence="7">
    <location>
        <begin position="649"/>
        <end position="658"/>
    </location>
</feature>
<feature type="transmembrane region" description="Helical" evidence="8">
    <location>
        <begin position="233"/>
        <end position="254"/>
    </location>
</feature>
<dbReference type="EMBL" id="BLBS01000139">
    <property type="protein sequence ID" value="GET93962.1"/>
    <property type="molecule type" value="Genomic_DNA"/>
</dbReference>
<evidence type="ECO:0000256" key="1">
    <source>
        <dbReference type="ARBA" id="ARBA00004141"/>
    </source>
</evidence>
<feature type="compositionally biased region" description="Low complexity" evidence="7">
    <location>
        <begin position="659"/>
        <end position="671"/>
    </location>
</feature>
<evidence type="ECO:0000256" key="7">
    <source>
        <dbReference type="SAM" id="MobiDB-lite"/>
    </source>
</evidence>
<name>A0A640KWN7_LEITA</name>
<feature type="transmembrane region" description="Helical" evidence="8">
    <location>
        <begin position="407"/>
        <end position="429"/>
    </location>
</feature>
<keyword evidence="6 8" id="KW-0472">Membrane</keyword>
<evidence type="ECO:0000256" key="3">
    <source>
        <dbReference type="ARBA" id="ARBA00022448"/>
    </source>
</evidence>
<evidence type="ECO:0000256" key="4">
    <source>
        <dbReference type="ARBA" id="ARBA00022692"/>
    </source>
</evidence>
<dbReference type="Gene3D" id="1.20.1250.20">
    <property type="entry name" value="MFS general substrate transporter like domains"/>
    <property type="match status" value="1"/>
</dbReference>
<dbReference type="SUPFAM" id="SSF103473">
    <property type="entry name" value="MFS general substrate transporter"/>
    <property type="match status" value="1"/>
</dbReference>
<dbReference type="InterPro" id="IPR036259">
    <property type="entry name" value="MFS_trans_sf"/>
</dbReference>
<comment type="similarity">
    <text evidence="2">Belongs to the major facilitator superfamily. Folate-biopterin transporter (TC 2.A.71) family.</text>
</comment>
<evidence type="ECO:0000313" key="10">
    <source>
        <dbReference type="Proteomes" id="UP000419144"/>
    </source>
</evidence>
<evidence type="ECO:0000256" key="8">
    <source>
        <dbReference type="SAM" id="Phobius"/>
    </source>
</evidence>
<dbReference type="AlphaFoldDB" id="A0A640KWN7"/>
<reference evidence="9" key="1">
    <citation type="submission" date="2019-11" db="EMBL/GenBank/DDBJ databases">
        <title>Leishmania tarentolae CDS.</title>
        <authorList>
            <person name="Goto Y."/>
            <person name="Yamagishi J."/>
        </authorList>
    </citation>
    <scope>NUCLEOTIDE SEQUENCE [LARGE SCALE GENOMIC DNA]</scope>
    <source>
        <strain evidence="9">Parrot Tar II</strain>
    </source>
</reference>
<feature type="transmembrane region" description="Helical" evidence="8">
    <location>
        <begin position="381"/>
        <end position="401"/>
    </location>
</feature>
<sequence length="687" mass="75613">MASQPHLEGDGDTGSHRPASERVLADVDNEYCDAYVHPGARRLYGKLPFMQRIPIFSEAATSYGPGCVSSLGMCYLLCKGIANNIIGYAKQPLFMNRYGVSGLRYQRLSSITSMGWSIKAFTAMLCDAFAAFGYTKRWYMFASSLLGGVFAVLLGLLPAKESSANTACAFIFLTAFSKANVDILSEGLYSRLMRRRPKAGAALVSWIWWFIMIGAIIAAAIQGPLSDSSMVQVGIFIAAILQVICAPIFFFNLYEERTNRVERWEDALALEADMRTELGMDVAAEKDRLRAQVQRAHKNPSSTSTEVEPITMHMKDVAPHEGQRLEANGALVAELADAAEQDDEDLQSLEAAARTRLGEPITCLFGVFEVNRDVFGRNWRIFAYSVIMTCAVVAMTCGNILADTLGLLILCIIVSIVCCAASFWALPLVIAKANVFGYLQMVFYLQLPGALDSFYLADEECLPGGPHFSYTFYNTVSALIGNVGGLAGITVFNYIFSKRSYRLTLVVTTIVQILASVFDIILVKRWNIAIGIPDHAMYIMGDAVVFQVCYYLTWMPVVILLSRLCPRGSESLLYALMAGFANLGETMATSIGSLIMEYAWGIVTTPPCDFSNVPMLVLVGHVLTPMVSSHSPGFCLPRVSAMTSTWTGRRSRKRRRSTPHTTTATAAASPASREENNKKKKRRSFRR</sequence>
<keyword evidence="3" id="KW-0813">Transport</keyword>
<protein>
    <submittedName>
        <fullName evidence="9">Pteridine transporter ft4, putative</fullName>
    </submittedName>
</protein>
<comment type="subcellular location">
    <subcellularLocation>
        <location evidence="1">Membrane</location>
        <topology evidence="1">Multi-pass membrane protein</topology>
    </subcellularLocation>
</comment>
<feature type="transmembrane region" description="Helical" evidence="8">
    <location>
        <begin position="436"/>
        <end position="456"/>
    </location>
</feature>
<evidence type="ECO:0000256" key="5">
    <source>
        <dbReference type="ARBA" id="ARBA00022989"/>
    </source>
</evidence>
<dbReference type="GO" id="GO:0016020">
    <property type="term" value="C:membrane"/>
    <property type="evidence" value="ECO:0007669"/>
    <property type="project" value="UniProtKB-SubCell"/>
</dbReference>
<organism evidence="9 10">
    <name type="scientific">Leishmania tarentolae</name>
    <name type="common">Sauroleishmania tarentolae</name>
    <dbReference type="NCBI Taxonomy" id="5689"/>
    <lineage>
        <taxon>Eukaryota</taxon>
        <taxon>Discoba</taxon>
        <taxon>Euglenozoa</taxon>
        <taxon>Kinetoplastea</taxon>
        <taxon>Metakinetoplastina</taxon>
        <taxon>Trypanosomatida</taxon>
        <taxon>Trypanosomatidae</taxon>
        <taxon>Leishmaniinae</taxon>
        <taxon>Leishmania</taxon>
        <taxon>lizard Leishmania</taxon>
    </lineage>
</organism>
<accession>A0A640KWN7</accession>
<feature type="transmembrane region" description="Helical" evidence="8">
    <location>
        <begin position="503"/>
        <end position="523"/>
    </location>
</feature>
<feature type="region of interest" description="Disordered" evidence="7">
    <location>
        <begin position="645"/>
        <end position="687"/>
    </location>
</feature>
<comment type="caution">
    <text evidence="9">The sequence shown here is derived from an EMBL/GenBank/DDBJ whole genome shotgun (WGS) entry which is preliminary data.</text>
</comment>
<dbReference type="NCBIfam" id="TIGR00788">
    <property type="entry name" value="fbt"/>
    <property type="match status" value="1"/>
</dbReference>
<dbReference type="InterPro" id="IPR039309">
    <property type="entry name" value="BT1"/>
</dbReference>
<gene>
    <name evidence="9" type="ORF">LtaPh_9914601</name>
</gene>
<keyword evidence="5 8" id="KW-1133">Transmembrane helix</keyword>
<feature type="transmembrane region" description="Helical" evidence="8">
    <location>
        <begin position="476"/>
        <end position="496"/>
    </location>
</feature>
<keyword evidence="10" id="KW-1185">Reference proteome</keyword>
<dbReference type="Pfam" id="PF03092">
    <property type="entry name" value="BT1"/>
    <property type="match status" value="1"/>
</dbReference>
<feature type="transmembrane region" description="Helical" evidence="8">
    <location>
        <begin position="199"/>
        <end position="221"/>
    </location>
</feature>
<dbReference type="OrthoDB" id="754047at2759"/>
<evidence type="ECO:0000256" key="6">
    <source>
        <dbReference type="ARBA" id="ARBA00023136"/>
    </source>
</evidence>
<dbReference type="PANTHER" id="PTHR31585">
    <property type="entry name" value="FOLATE-BIOPTERIN TRANSPORTER 1, CHLOROPLASTIC"/>
    <property type="match status" value="1"/>
</dbReference>
<feature type="transmembrane region" description="Helical" evidence="8">
    <location>
        <begin position="138"/>
        <end position="157"/>
    </location>
</feature>
<feature type="transmembrane region" description="Helical" evidence="8">
    <location>
        <begin position="543"/>
        <end position="561"/>
    </location>
</feature>
<dbReference type="PANTHER" id="PTHR31585:SF51">
    <property type="entry name" value="TRANSPORTER, PUTATIVE-RELATED"/>
    <property type="match status" value="1"/>
</dbReference>
<dbReference type="Proteomes" id="UP000419144">
    <property type="component" value="Unassembled WGS sequence"/>
</dbReference>